<dbReference type="Gene3D" id="3.10.570.10">
    <property type="entry name" value="sex pheromone staph- cam373 precursor domain"/>
    <property type="match status" value="1"/>
</dbReference>
<gene>
    <name evidence="2" type="ORF">SAMN04488558_102115</name>
</gene>
<dbReference type="CDD" id="cd13441">
    <property type="entry name" value="CamS_repeat_1"/>
    <property type="match status" value="1"/>
</dbReference>
<dbReference type="AlphaFoldDB" id="A0A1H9B0J2"/>
<evidence type="ECO:0000256" key="1">
    <source>
        <dbReference type="SAM" id="MobiDB-lite"/>
    </source>
</evidence>
<keyword evidence="3" id="KW-1185">Reference proteome</keyword>
<reference evidence="2 3" key="1">
    <citation type="submission" date="2016-10" db="EMBL/GenBank/DDBJ databases">
        <authorList>
            <person name="de Groot N.N."/>
        </authorList>
    </citation>
    <scope>NUCLEOTIDE SEQUENCE [LARGE SCALE GENOMIC DNA]</scope>
    <source>
        <strain evidence="2 3">DSM 15695</strain>
    </source>
</reference>
<name>A0A1H9B0J2_9LACT</name>
<feature type="region of interest" description="Disordered" evidence="1">
    <location>
        <begin position="120"/>
        <end position="169"/>
    </location>
</feature>
<dbReference type="PROSITE" id="PS51257">
    <property type="entry name" value="PROKAR_LIPOPROTEIN"/>
    <property type="match status" value="1"/>
</dbReference>
<dbReference type="STRING" id="89093.SAMN04488558_102115"/>
<feature type="compositionally biased region" description="Acidic residues" evidence="1">
    <location>
        <begin position="134"/>
        <end position="162"/>
    </location>
</feature>
<evidence type="ECO:0000313" key="2">
    <source>
        <dbReference type="EMBL" id="SEP81748.1"/>
    </source>
</evidence>
<organism evidence="2 3">
    <name type="scientific">Ignavigranum ruoffiae</name>
    <dbReference type="NCBI Taxonomy" id="89093"/>
    <lineage>
        <taxon>Bacteria</taxon>
        <taxon>Bacillati</taxon>
        <taxon>Bacillota</taxon>
        <taxon>Bacilli</taxon>
        <taxon>Lactobacillales</taxon>
        <taxon>Aerococcaceae</taxon>
        <taxon>Ignavigranum</taxon>
    </lineage>
</organism>
<accession>A0A1H9B0J2</accession>
<dbReference type="RefSeq" id="WP_092570536.1">
    <property type="nucleotide sequence ID" value="NZ_CALUDV010000037.1"/>
</dbReference>
<dbReference type="InterPro" id="IPR011426">
    <property type="entry name" value="CamS"/>
</dbReference>
<dbReference type="CDD" id="cd13440">
    <property type="entry name" value="CamS_repeat_2"/>
    <property type="match status" value="1"/>
</dbReference>
<dbReference type="Proteomes" id="UP000198833">
    <property type="component" value="Unassembled WGS sequence"/>
</dbReference>
<proteinExistence type="predicted"/>
<dbReference type="PIRSF" id="PIRSF012509">
    <property type="entry name" value="CamS"/>
    <property type="match status" value="1"/>
</dbReference>
<dbReference type="Pfam" id="PF07537">
    <property type="entry name" value="CamS"/>
    <property type="match status" value="1"/>
</dbReference>
<sequence length="409" mass="45403">MNKRYIQGISLLACLASLTGCIENVGPKDDQAEVKPNQATVNTTNHQLAADLYRAVIIDGKYQLGASASSTNTPASVGNAKAFEEGLMRISKSVFPPDQYYLQEGQLIDSETLTAWLGRESEDNPEGLNPALAEGEETTTSEEETTMTEMTSEETTLEESTESGDNNQVSVDNQTTPLFLNQILEKNIMVETEDGFALSGIVIGLAMNSTYSYTDDQGVVHEQEISMGEMRERGKQYANIIVGRLRNTEELRSIPILVGLYRDAPNSDVVGGTFILDGISREGNAVADWTEHNEYRVLLPILDPEQQSERYTYFDSFRNRVLDFFPNLNGISGQAFYVDDTLKSLDIEIVTQFYQNTQVAALAQHVSDVVQDELPENIDLEIRIESVDGIQAFISRSADKNQIQSHVFH</sequence>
<dbReference type="EMBL" id="FOEN01000002">
    <property type="protein sequence ID" value="SEP81748.1"/>
    <property type="molecule type" value="Genomic_DNA"/>
</dbReference>
<dbReference type="OrthoDB" id="9795361at2"/>
<evidence type="ECO:0000313" key="3">
    <source>
        <dbReference type="Proteomes" id="UP000198833"/>
    </source>
</evidence>
<protein>
    <submittedName>
        <fullName evidence="2">Protein involved in sex pheromone biosynthesis</fullName>
    </submittedName>
</protein>